<dbReference type="InterPro" id="IPR002123">
    <property type="entry name" value="Plipid/glycerol_acylTrfase"/>
</dbReference>
<dbReference type="Proteomes" id="UP001501495">
    <property type="component" value="Unassembled WGS sequence"/>
</dbReference>
<evidence type="ECO:0000256" key="3">
    <source>
        <dbReference type="SAM" id="MobiDB-lite"/>
    </source>
</evidence>
<dbReference type="CDD" id="cd07989">
    <property type="entry name" value="LPLAT_AGPAT-like"/>
    <property type="match status" value="1"/>
</dbReference>
<comment type="caution">
    <text evidence="5">The sequence shown here is derived from an EMBL/GenBank/DDBJ whole genome shotgun (WGS) entry which is preliminary data.</text>
</comment>
<reference evidence="6" key="1">
    <citation type="journal article" date="2019" name="Int. J. Syst. Evol. Microbiol.">
        <title>The Global Catalogue of Microorganisms (GCM) 10K type strain sequencing project: providing services to taxonomists for standard genome sequencing and annotation.</title>
        <authorList>
            <consortium name="The Broad Institute Genomics Platform"/>
            <consortium name="The Broad Institute Genome Sequencing Center for Infectious Disease"/>
            <person name="Wu L."/>
            <person name="Ma J."/>
        </authorList>
    </citation>
    <scope>NUCLEOTIDE SEQUENCE [LARGE SCALE GENOMIC DNA]</scope>
    <source>
        <strain evidence="6">JCM 16703</strain>
    </source>
</reference>
<evidence type="ECO:0000259" key="4">
    <source>
        <dbReference type="SMART" id="SM00563"/>
    </source>
</evidence>
<keyword evidence="2 5" id="KW-0012">Acyltransferase</keyword>
<organism evidence="5 6">
    <name type="scientific">Nocardioides fonticola</name>
    <dbReference type="NCBI Taxonomy" id="450363"/>
    <lineage>
        <taxon>Bacteria</taxon>
        <taxon>Bacillati</taxon>
        <taxon>Actinomycetota</taxon>
        <taxon>Actinomycetes</taxon>
        <taxon>Propionibacteriales</taxon>
        <taxon>Nocardioidaceae</taxon>
        <taxon>Nocardioides</taxon>
    </lineage>
</organism>
<keyword evidence="6" id="KW-1185">Reference proteome</keyword>
<feature type="domain" description="Phospholipid/glycerol acyltransferase" evidence="4">
    <location>
        <begin position="55"/>
        <end position="165"/>
    </location>
</feature>
<dbReference type="SMART" id="SM00563">
    <property type="entry name" value="PlsC"/>
    <property type="match status" value="1"/>
</dbReference>
<sequence length="253" mass="27251">MSAGAVHREPPRSDNVPHPYRHLLHPLRPISRWLIRRRWHVVVHGAEHLPRTGGAILASNHIGVIDGPLLAIFAPRPVHALTKAEMFEGRAGRFLTHAGQIRLDRSQTDPRAVKECLRVLRDGGVVGIFPEGTRGDGELRRFHRGAAYLALVSGAPVVPVAMFGTRLPGGAKSSLPPKRARLDIVLGAPIAVTPQPWPRTREQVAVTTALLRDHLRGHLDASIAALGRDLPGPLPPGDTDPDPTPGVAEQGAS</sequence>
<feature type="region of interest" description="Disordered" evidence="3">
    <location>
        <begin position="226"/>
        <end position="253"/>
    </location>
</feature>
<protein>
    <submittedName>
        <fullName evidence="5">Lysophospholipid acyltransferase family protein</fullName>
    </submittedName>
</protein>
<dbReference type="SUPFAM" id="SSF69593">
    <property type="entry name" value="Glycerol-3-phosphate (1)-acyltransferase"/>
    <property type="match status" value="1"/>
</dbReference>
<dbReference type="Pfam" id="PF01553">
    <property type="entry name" value="Acyltransferase"/>
    <property type="match status" value="1"/>
</dbReference>
<dbReference type="EMBL" id="BAAAZH010000028">
    <property type="protein sequence ID" value="GAA4127116.1"/>
    <property type="molecule type" value="Genomic_DNA"/>
</dbReference>
<dbReference type="GO" id="GO:0016746">
    <property type="term" value="F:acyltransferase activity"/>
    <property type="evidence" value="ECO:0007669"/>
    <property type="project" value="UniProtKB-KW"/>
</dbReference>
<name>A0ABP7XWE4_9ACTN</name>
<gene>
    <name evidence="5" type="ORF">GCM10022215_37370</name>
</gene>
<evidence type="ECO:0000313" key="5">
    <source>
        <dbReference type="EMBL" id="GAA4127116.1"/>
    </source>
</evidence>
<dbReference type="PANTHER" id="PTHR10434:SF11">
    <property type="entry name" value="1-ACYL-SN-GLYCEROL-3-PHOSPHATE ACYLTRANSFERASE"/>
    <property type="match status" value="1"/>
</dbReference>
<evidence type="ECO:0000256" key="1">
    <source>
        <dbReference type="ARBA" id="ARBA00022679"/>
    </source>
</evidence>
<feature type="compositionally biased region" description="Pro residues" evidence="3">
    <location>
        <begin position="232"/>
        <end position="244"/>
    </location>
</feature>
<evidence type="ECO:0000256" key="2">
    <source>
        <dbReference type="ARBA" id="ARBA00023315"/>
    </source>
</evidence>
<dbReference type="RefSeq" id="WP_344734996.1">
    <property type="nucleotide sequence ID" value="NZ_BAAAZH010000028.1"/>
</dbReference>
<keyword evidence="1" id="KW-0808">Transferase</keyword>
<accession>A0ABP7XWE4</accession>
<evidence type="ECO:0000313" key="6">
    <source>
        <dbReference type="Proteomes" id="UP001501495"/>
    </source>
</evidence>
<dbReference type="PANTHER" id="PTHR10434">
    <property type="entry name" value="1-ACYL-SN-GLYCEROL-3-PHOSPHATE ACYLTRANSFERASE"/>
    <property type="match status" value="1"/>
</dbReference>
<proteinExistence type="predicted"/>